<dbReference type="UniPathway" id="UPA00136">
    <property type="reaction ID" value="UER00200"/>
</dbReference>
<evidence type="ECO:0000256" key="5">
    <source>
        <dbReference type="ARBA" id="ARBA00022605"/>
    </source>
</evidence>
<dbReference type="NCBIfam" id="TIGR01136">
    <property type="entry name" value="cysKM"/>
    <property type="match status" value="1"/>
</dbReference>
<accession>A0A857JBL5</accession>
<evidence type="ECO:0000313" key="15">
    <source>
        <dbReference type="Proteomes" id="UP000464787"/>
    </source>
</evidence>
<evidence type="ECO:0000256" key="8">
    <source>
        <dbReference type="ARBA" id="ARBA00023192"/>
    </source>
</evidence>
<dbReference type="PROSITE" id="PS00901">
    <property type="entry name" value="CYS_SYNTHASE"/>
    <property type="match status" value="1"/>
</dbReference>
<dbReference type="Pfam" id="PF00291">
    <property type="entry name" value="PALP"/>
    <property type="match status" value="1"/>
</dbReference>
<feature type="modified residue" description="N6-(pyridoxal phosphate)lysine" evidence="11">
    <location>
        <position position="47"/>
    </location>
</feature>
<dbReference type="InterPro" id="IPR036052">
    <property type="entry name" value="TrpB-like_PALP_sf"/>
</dbReference>
<comment type="cofactor">
    <cofactor evidence="1 10 12">
        <name>pyridoxal 5'-phosphate</name>
        <dbReference type="ChEBI" id="CHEBI:597326"/>
    </cofactor>
</comment>
<proteinExistence type="inferred from homology"/>
<dbReference type="FunFam" id="3.40.50.1100:FF:000006">
    <property type="entry name" value="Cysteine synthase"/>
    <property type="match status" value="1"/>
</dbReference>
<dbReference type="PANTHER" id="PTHR10314">
    <property type="entry name" value="CYSTATHIONINE BETA-SYNTHASE"/>
    <property type="match status" value="1"/>
</dbReference>
<feature type="binding site" evidence="10">
    <location>
        <position position="261"/>
    </location>
    <ligand>
        <name>pyridoxal 5'-phosphate</name>
        <dbReference type="ChEBI" id="CHEBI:597326"/>
    </ligand>
</feature>
<dbReference type="EMBL" id="CP047650">
    <property type="protein sequence ID" value="QHJ00139.1"/>
    <property type="molecule type" value="Genomic_DNA"/>
</dbReference>
<evidence type="ECO:0000256" key="7">
    <source>
        <dbReference type="ARBA" id="ARBA00022898"/>
    </source>
</evidence>
<dbReference type="SUPFAM" id="SSF53686">
    <property type="entry name" value="Tryptophan synthase beta subunit-like PLP-dependent enzymes"/>
    <property type="match status" value="1"/>
</dbReference>
<dbReference type="AlphaFoldDB" id="A0A857JBL5"/>
<evidence type="ECO:0000256" key="9">
    <source>
        <dbReference type="ARBA" id="ARBA00047931"/>
    </source>
</evidence>
<keyword evidence="8 12" id="KW-0198">Cysteine biosynthesis</keyword>
<dbReference type="NCBIfam" id="TIGR01138">
    <property type="entry name" value="cysM"/>
    <property type="match status" value="1"/>
</dbReference>
<dbReference type="Proteomes" id="UP000464787">
    <property type="component" value="Chromosome"/>
</dbReference>
<sequence length="300" mass="32457">MQYPTIEDTIGNTPLVALQRIGAAEAAVSGNVVIGKLEGNNPAGSVKDRPALSMIQRAEERGEIHPGDTLIEATSGNTGIALAMAAAIKGYRMLLIMPEDLSVERAQTMKAFGAEFILTPKSGGMEYARDLAEQMQRDGKGRVLDQFANPDNPRIHYETTGPEIWEQTHGHITHFVSAMGTTGTITGVARYLKEKKPSIRIIGAQPAEGSRIPGIRKWPAEYMPAIYDGTLVDETVNVAQGDAEEMCRRLAREEGIFGGISAAGACWVAQQIAQRERNATIVFIVCDRGDRYLSTGVFPA</sequence>
<feature type="binding site" evidence="10">
    <location>
        <position position="77"/>
    </location>
    <ligand>
        <name>pyridoxal 5'-phosphate</name>
        <dbReference type="ChEBI" id="CHEBI:597326"/>
    </ligand>
</feature>
<evidence type="ECO:0000256" key="6">
    <source>
        <dbReference type="ARBA" id="ARBA00022679"/>
    </source>
</evidence>
<evidence type="ECO:0000256" key="11">
    <source>
        <dbReference type="PIRSR" id="PIRSR605856-51"/>
    </source>
</evidence>
<evidence type="ECO:0000259" key="13">
    <source>
        <dbReference type="Pfam" id="PF00291"/>
    </source>
</evidence>
<dbReference type="GO" id="GO:0004124">
    <property type="term" value="F:cysteine synthase activity"/>
    <property type="evidence" value="ECO:0007669"/>
    <property type="project" value="UniProtKB-UniRule"/>
</dbReference>
<dbReference type="KEGG" id="xyk:GT347_20430"/>
<evidence type="ECO:0000256" key="12">
    <source>
        <dbReference type="RuleBase" id="RU003985"/>
    </source>
</evidence>
<evidence type="ECO:0000256" key="2">
    <source>
        <dbReference type="ARBA" id="ARBA00004962"/>
    </source>
</evidence>
<keyword evidence="6 12" id="KW-0808">Transferase</keyword>
<dbReference type="InterPro" id="IPR001926">
    <property type="entry name" value="TrpB-like_PALP"/>
</dbReference>
<evidence type="ECO:0000256" key="1">
    <source>
        <dbReference type="ARBA" id="ARBA00001933"/>
    </source>
</evidence>
<keyword evidence="15" id="KW-1185">Reference proteome</keyword>
<comment type="similarity">
    <text evidence="3 12">Belongs to the cysteine synthase/cystathionine beta-synthase family.</text>
</comment>
<dbReference type="RefSeq" id="WP_160553949.1">
    <property type="nucleotide sequence ID" value="NZ_CP047650.1"/>
</dbReference>
<dbReference type="InterPro" id="IPR005856">
    <property type="entry name" value="Cys_synth"/>
</dbReference>
<evidence type="ECO:0000256" key="3">
    <source>
        <dbReference type="ARBA" id="ARBA00007103"/>
    </source>
</evidence>
<evidence type="ECO:0000256" key="4">
    <source>
        <dbReference type="ARBA" id="ARBA00012681"/>
    </source>
</evidence>
<comment type="pathway">
    <text evidence="2">Amino-acid biosynthesis; L-cysteine biosynthesis; L-cysteine from L-serine: step 2/2.</text>
</comment>
<dbReference type="CDD" id="cd01561">
    <property type="entry name" value="CBS_like"/>
    <property type="match status" value="1"/>
</dbReference>
<dbReference type="EC" id="2.5.1.47" evidence="4 12"/>
<feature type="binding site" evidence="10">
    <location>
        <begin position="180"/>
        <end position="184"/>
    </location>
    <ligand>
        <name>pyridoxal 5'-phosphate</name>
        <dbReference type="ChEBI" id="CHEBI:597326"/>
    </ligand>
</feature>
<dbReference type="NCBIfam" id="NF008735">
    <property type="entry name" value="PRK11761.1"/>
    <property type="match status" value="1"/>
</dbReference>
<dbReference type="Gene3D" id="3.40.50.1100">
    <property type="match status" value="2"/>
</dbReference>
<keyword evidence="7 10" id="KW-0663">Pyridoxal phosphate</keyword>
<protein>
    <recommendedName>
        <fullName evidence="4 12">Cysteine synthase</fullName>
        <ecNumber evidence="4 12">2.5.1.47</ecNumber>
    </recommendedName>
</protein>
<gene>
    <name evidence="14" type="primary">cysM</name>
    <name evidence="14" type="ORF">GT347_20430</name>
</gene>
<name>A0A857JBL5_9BURK</name>
<dbReference type="InterPro" id="IPR050214">
    <property type="entry name" value="Cys_Synth/Cystath_Beta-Synth"/>
</dbReference>
<keyword evidence="5 12" id="KW-0028">Amino-acid biosynthesis</keyword>
<dbReference type="InterPro" id="IPR001216">
    <property type="entry name" value="P-phosphate_BS"/>
</dbReference>
<evidence type="ECO:0000313" key="14">
    <source>
        <dbReference type="EMBL" id="QHJ00139.1"/>
    </source>
</evidence>
<feature type="domain" description="Tryptophan synthase beta chain-like PALP" evidence="13">
    <location>
        <begin position="6"/>
        <end position="287"/>
    </location>
</feature>
<dbReference type="InterPro" id="IPR005858">
    <property type="entry name" value="CysM"/>
</dbReference>
<reference evidence="14 15" key="1">
    <citation type="submission" date="2020-01" db="EMBL/GenBank/DDBJ databases">
        <title>Genome sequencing of strain KACC 21265.</title>
        <authorList>
            <person name="Heo J."/>
            <person name="Kim S.-J."/>
            <person name="Kim J.-S."/>
            <person name="Hong S.-B."/>
            <person name="Kwon S.-W."/>
        </authorList>
    </citation>
    <scope>NUCLEOTIDE SEQUENCE [LARGE SCALE GENOMIC DNA]</scope>
    <source>
        <strain evidence="14 15">KACC 21265</strain>
    </source>
</reference>
<comment type="catalytic activity">
    <reaction evidence="9 12">
        <text>O-acetyl-L-serine + hydrogen sulfide = L-cysteine + acetate</text>
        <dbReference type="Rhea" id="RHEA:14829"/>
        <dbReference type="ChEBI" id="CHEBI:29919"/>
        <dbReference type="ChEBI" id="CHEBI:30089"/>
        <dbReference type="ChEBI" id="CHEBI:35235"/>
        <dbReference type="ChEBI" id="CHEBI:58340"/>
        <dbReference type="EC" id="2.5.1.47"/>
    </reaction>
</comment>
<dbReference type="GO" id="GO:0006535">
    <property type="term" value="P:cysteine biosynthetic process from serine"/>
    <property type="evidence" value="ECO:0007669"/>
    <property type="project" value="UniProtKB-UniRule"/>
</dbReference>
<organism evidence="14 15">
    <name type="scientific">Xylophilus rhododendri</name>
    <dbReference type="NCBI Taxonomy" id="2697032"/>
    <lineage>
        <taxon>Bacteria</taxon>
        <taxon>Pseudomonadati</taxon>
        <taxon>Pseudomonadota</taxon>
        <taxon>Betaproteobacteria</taxon>
        <taxon>Burkholderiales</taxon>
        <taxon>Xylophilus</taxon>
    </lineage>
</organism>
<evidence type="ECO:0000256" key="10">
    <source>
        <dbReference type="PIRSR" id="PIRSR605856-50"/>
    </source>
</evidence>